<dbReference type="Proteomes" id="UP000297693">
    <property type="component" value="Unassembled WGS sequence"/>
</dbReference>
<reference evidence="1" key="1">
    <citation type="journal article" date="2019" name="PLoS Negl. Trop. Dis.">
        <title>Revisiting the worldwide diversity of Leptospira species in the environment.</title>
        <authorList>
            <person name="Vincent A.T."/>
            <person name="Schiettekatte O."/>
            <person name="Bourhy P."/>
            <person name="Veyrier F.J."/>
            <person name="Picardeau M."/>
        </authorList>
    </citation>
    <scope>NUCLEOTIDE SEQUENCE [LARGE SCALE GENOMIC DNA]</scope>
    <source>
        <strain evidence="1">201702476</strain>
    </source>
</reference>
<dbReference type="EMBL" id="RQGD01000002">
    <property type="protein sequence ID" value="TGL63912.1"/>
    <property type="molecule type" value="Genomic_DNA"/>
</dbReference>
<dbReference type="RefSeq" id="WP_135621408.1">
    <property type="nucleotide sequence ID" value="NZ_RQGD01000002.1"/>
</dbReference>
<dbReference type="OrthoDB" id="335016at2"/>
<comment type="caution">
    <text evidence="1">The sequence shown here is derived from an EMBL/GenBank/DDBJ whole genome shotgun (WGS) entry which is preliminary data.</text>
</comment>
<name>A0A4R9KFC3_9LEPT</name>
<organism evidence="1 2">
    <name type="scientific">Leptospira ognonensis</name>
    <dbReference type="NCBI Taxonomy" id="2484945"/>
    <lineage>
        <taxon>Bacteria</taxon>
        <taxon>Pseudomonadati</taxon>
        <taxon>Spirochaetota</taxon>
        <taxon>Spirochaetia</taxon>
        <taxon>Leptospirales</taxon>
        <taxon>Leptospiraceae</taxon>
        <taxon>Leptospira</taxon>
    </lineage>
</organism>
<proteinExistence type="predicted"/>
<evidence type="ECO:0000313" key="2">
    <source>
        <dbReference type="Proteomes" id="UP000297693"/>
    </source>
</evidence>
<protein>
    <submittedName>
        <fullName evidence="1">Uncharacterized protein</fullName>
    </submittedName>
</protein>
<accession>A0A4R9KFC3</accession>
<keyword evidence="2" id="KW-1185">Reference proteome</keyword>
<sequence>MEADKEWQEEIAKTFFLSILSDLSEVQETLTDFEVKQLIIGGLKKIPGMEVEWGEMDRFGKSTLLIKQNSNLLVIEATPLISTIRVLWNDYQSKNQIE</sequence>
<gene>
    <name evidence="1" type="ORF">EHQ58_00680</name>
</gene>
<dbReference type="AlphaFoldDB" id="A0A4R9KFC3"/>
<evidence type="ECO:0000313" key="1">
    <source>
        <dbReference type="EMBL" id="TGL63912.1"/>
    </source>
</evidence>